<name>A0ABY9IV52_9ACTN</name>
<dbReference type="RefSeq" id="WP_219569885.1">
    <property type="nucleotide sequence ID" value="NZ_CP120988.1"/>
</dbReference>
<sequence length="57" mass="6065">MTLPHPSPRTGEVIDTGPGPNQWIKDHLDGLIDAQLLTDCPAPVPATTPELEKGLLP</sequence>
<dbReference type="Proteomes" id="UP001235744">
    <property type="component" value="Chromosome"/>
</dbReference>
<evidence type="ECO:0000313" key="2">
    <source>
        <dbReference type="EMBL" id="WLQ58391.1"/>
    </source>
</evidence>
<proteinExistence type="predicted"/>
<evidence type="ECO:0000313" key="3">
    <source>
        <dbReference type="Proteomes" id="UP001235744"/>
    </source>
</evidence>
<accession>A0ABY9IV52</accession>
<reference evidence="2 3" key="1">
    <citation type="submission" date="2023-03" db="EMBL/GenBank/DDBJ databases">
        <title>Isolation and description of six Streptomyces strains from soil environments, able to metabolize different microbial glucans.</title>
        <authorList>
            <person name="Widen T."/>
            <person name="Larsbrink J."/>
        </authorList>
    </citation>
    <scope>NUCLEOTIDE SEQUENCE [LARGE SCALE GENOMIC DNA]</scope>
    <source>
        <strain evidence="2 3">Alt2</strain>
    </source>
</reference>
<organism evidence="2 3">
    <name type="scientific">Streptomyces poriferorum</name>
    <dbReference type="NCBI Taxonomy" id="2798799"/>
    <lineage>
        <taxon>Bacteria</taxon>
        <taxon>Bacillati</taxon>
        <taxon>Actinomycetota</taxon>
        <taxon>Actinomycetes</taxon>
        <taxon>Kitasatosporales</taxon>
        <taxon>Streptomycetaceae</taxon>
        <taxon>Streptomyces</taxon>
    </lineage>
</organism>
<evidence type="ECO:0000256" key="1">
    <source>
        <dbReference type="SAM" id="MobiDB-lite"/>
    </source>
</evidence>
<dbReference type="EMBL" id="CP120988">
    <property type="protein sequence ID" value="WLQ58391.1"/>
    <property type="molecule type" value="Genomic_DNA"/>
</dbReference>
<keyword evidence="3" id="KW-1185">Reference proteome</keyword>
<feature type="region of interest" description="Disordered" evidence="1">
    <location>
        <begin position="1"/>
        <end position="21"/>
    </location>
</feature>
<protein>
    <recommendedName>
        <fullName evidence="4">Transposase</fullName>
    </recommendedName>
</protein>
<evidence type="ECO:0008006" key="4">
    <source>
        <dbReference type="Google" id="ProtNLM"/>
    </source>
</evidence>
<gene>
    <name evidence="2" type="ORF">P8A19_24490</name>
</gene>